<evidence type="ECO:0000256" key="1">
    <source>
        <dbReference type="SAM" id="MobiDB-lite"/>
    </source>
</evidence>
<evidence type="ECO:0000313" key="2">
    <source>
        <dbReference type="EMBL" id="PLN78419.1"/>
    </source>
</evidence>
<accession>A0A2J5HMM1</accession>
<feature type="compositionally biased region" description="Polar residues" evidence="1">
    <location>
        <begin position="129"/>
        <end position="161"/>
    </location>
</feature>
<name>A0A2J5HMM1_9EURO</name>
<dbReference type="Proteomes" id="UP000235023">
    <property type="component" value="Unassembled WGS sequence"/>
</dbReference>
<feature type="region of interest" description="Disordered" evidence="1">
    <location>
        <begin position="129"/>
        <end position="211"/>
    </location>
</feature>
<proteinExistence type="predicted"/>
<keyword evidence="3" id="KW-1185">Reference proteome</keyword>
<reference evidence="3" key="1">
    <citation type="submission" date="2017-12" db="EMBL/GenBank/DDBJ databases">
        <authorList>
            <consortium name="DOE Joint Genome Institute"/>
            <person name="Mondo S.J."/>
            <person name="Kjaerbolling I."/>
            <person name="Vesth T.C."/>
            <person name="Frisvad J.C."/>
            <person name="Nybo J.L."/>
            <person name="Theobald S."/>
            <person name="Kuo A."/>
            <person name="Bowyer P."/>
            <person name="Matsuda Y."/>
            <person name="Lyhne E.K."/>
            <person name="Kogle M.E."/>
            <person name="Clum A."/>
            <person name="Lipzen A."/>
            <person name="Salamov A."/>
            <person name="Ngan C.Y."/>
            <person name="Daum C."/>
            <person name="Chiniquy J."/>
            <person name="Barry K."/>
            <person name="LaButti K."/>
            <person name="Haridas S."/>
            <person name="Simmons B.A."/>
            <person name="Magnuson J.K."/>
            <person name="Mortensen U.H."/>
            <person name="Larsen T.O."/>
            <person name="Grigoriev I.V."/>
            <person name="Baker S.E."/>
            <person name="Andersen M.R."/>
            <person name="Nordberg H.P."/>
            <person name="Cantor M.N."/>
            <person name="Hua S.X."/>
        </authorList>
    </citation>
    <scope>NUCLEOTIDE SEQUENCE [LARGE SCALE GENOMIC DNA]</scope>
    <source>
        <strain evidence="3">IBT 19404</strain>
    </source>
</reference>
<feature type="compositionally biased region" description="Low complexity" evidence="1">
    <location>
        <begin position="346"/>
        <end position="356"/>
    </location>
</feature>
<feature type="region of interest" description="Disordered" evidence="1">
    <location>
        <begin position="238"/>
        <end position="274"/>
    </location>
</feature>
<gene>
    <name evidence="2" type="ORF">BDW42DRAFT_202175</name>
</gene>
<feature type="region of interest" description="Disordered" evidence="1">
    <location>
        <begin position="345"/>
        <end position="369"/>
    </location>
</feature>
<dbReference type="OrthoDB" id="5425806at2759"/>
<evidence type="ECO:0000313" key="3">
    <source>
        <dbReference type="Proteomes" id="UP000235023"/>
    </source>
</evidence>
<dbReference type="EMBL" id="KZ559577">
    <property type="protein sequence ID" value="PLN78419.1"/>
    <property type="molecule type" value="Genomic_DNA"/>
</dbReference>
<sequence>MSPNLMKIALDNGVLALSKRDREFTTFLDLKNEYHSQFITRLRQHVVHAGSSWSAIFEDERERVKCAESFAEKFGMEYWGSEKNRDKYLLKDPLQSPDSLCVYPEKKDELVRVLVLLLKVKAKGWVNRMQKSGGDTTTHTATQRPSGDTTALSLQNTPPTRTTDDATGPKRPRKRESYKRSLSASDEEKDLFQPESAALSSSERPTKTRRIRRFSDILASEQAEEKSTDASDNETILESFSSASSSPSPSPSPTTKPEPTSSPTIRATSARANMRNPLHPSALETRFGDQTFFLVRTSAQQAMAPVWVRFQRFLTTAAFIEHLVNETKIRAWQPWDADAQLLAEHNNNNNNNNNSNNDEDDDDDNGASLAAPPRVLAASVSFSWSRHEMRLRPDRNNDFQRLLGELVEAWKAKVDTNSAGRFFVRVTLHVEAGE</sequence>
<dbReference type="AlphaFoldDB" id="A0A2J5HMM1"/>
<organism evidence="2 3">
    <name type="scientific">Aspergillus taichungensis</name>
    <dbReference type="NCBI Taxonomy" id="482145"/>
    <lineage>
        <taxon>Eukaryota</taxon>
        <taxon>Fungi</taxon>
        <taxon>Dikarya</taxon>
        <taxon>Ascomycota</taxon>
        <taxon>Pezizomycotina</taxon>
        <taxon>Eurotiomycetes</taxon>
        <taxon>Eurotiomycetidae</taxon>
        <taxon>Eurotiales</taxon>
        <taxon>Aspergillaceae</taxon>
        <taxon>Aspergillus</taxon>
        <taxon>Aspergillus subgen. Circumdati</taxon>
    </lineage>
</organism>
<protein>
    <submittedName>
        <fullName evidence="2">Uncharacterized protein</fullName>
    </submittedName>
</protein>